<keyword evidence="2" id="KW-1185">Reference proteome</keyword>
<comment type="caution">
    <text evidence="1">The sequence shown here is derived from an EMBL/GenBank/DDBJ whole genome shotgun (WGS) entry which is preliminary data.</text>
</comment>
<dbReference type="Proteomes" id="UP000235388">
    <property type="component" value="Unassembled WGS sequence"/>
</dbReference>
<evidence type="ECO:0000313" key="1">
    <source>
        <dbReference type="EMBL" id="PLW50978.1"/>
    </source>
</evidence>
<dbReference type="STRING" id="200324.A0A2N5VLW3"/>
<dbReference type="InterPro" id="IPR043502">
    <property type="entry name" value="DNA/RNA_pol_sf"/>
</dbReference>
<dbReference type="PANTHER" id="PTHR33050">
    <property type="entry name" value="REVERSE TRANSCRIPTASE DOMAIN-CONTAINING PROTEIN"/>
    <property type="match status" value="1"/>
</dbReference>
<name>A0A2N5VLW3_9BASI</name>
<dbReference type="AlphaFoldDB" id="A0A2N5VLW3"/>
<accession>A0A2N5VLW3</accession>
<dbReference type="SUPFAM" id="SSF56672">
    <property type="entry name" value="DNA/RNA polymerases"/>
    <property type="match status" value="1"/>
</dbReference>
<dbReference type="InterPro" id="IPR052055">
    <property type="entry name" value="Hepadnavirus_pol/RT"/>
</dbReference>
<evidence type="ECO:0000313" key="2">
    <source>
        <dbReference type="Proteomes" id="UP000235388"/>
    </source>
</evidence>
<gene>
    <name evidence="1" type="ORF">PCANC_08144</name>
</gene>
<organism evidence="1 2">
    <name type="scientific">Puccinia coronata f. sp. avenae</name>
    <dbReference type="NCBI Taxonomy" id="200324"/>
    <lineage>
        <taxon>Eukaryota</taxon>
        <taxon>Fungi</taxon>
        <taxon>Dikarya</taxon>
        <taxon>Basidiomycota</taxon>
        <taxon>Pucciniomycotina</taxon>
        <taxon>Pucciniomycetes</taxon>
        <taxon>Pucciniales</taxon>
        <taxon>Pucciniaceae</taxon>
        <taxon>Puccinia</taxon>
    </lineage>
</organism>
<dbReference type="OrthoDB" id="2503698at2759"/>
<reference evidence="1 2" key="1">
    <citation type="submission" date="2017-11" db="EMBL/GenBank/DDBJ databases">
        <title>De novo assembly and phasing of dikaryotic genomes from two isolates of Puccinia coronata f. sp. avenae, the causal agent of oat crown rust.</title>
        <authorList>
            <person name="Miller M.E."/>
            <person name="Zhang Y."/>
            <person name="Omidvar V."/>
            <person name="Sperschneider J."/>
            <person name="Schwessinger B."/>
            <person name="Raley C."/>
            <person name="Palmer J.M."/>
            <person name="Garnica D."/>
            <person name="Upadhyaya N."/>
            <person name="Rathjen J."/>
            <person name="Taylor J.M."/>
            <person name="Park R.F."/>
            <person name="Dodds P.N."/>
            <person name="Hirsch C.D."/>
            <person name="Kianian S.F."/>
            <person name="Figueroa M."/>
        </authorList>
    </citation>
    <scope>NUCLEOTIDE SEQUENCE [LARGE SCALE GENOMIC DNA]</scope>
    <source>
        <strain evidence="1">12NC29</strain>
    </source>
</reference>
<dbReference type="EMBL" id="PGCJ01000087">
    <property type="protein sequence ID" value="PLW50978.1"/>
    <property type="molecule type" value="Genomic_DNA"/>
</dbReference>
<protein>
    <recommendedName>
        <fullName evidence="3">Reverse transcriptase domain-containing protein</fullName>
    </recommendedName>
</protein>
<dbReference type="PANTHER" id="PTHR33050:SF7">
    <property type="entry name" value="RIBONUCLEASE H"/>
    <property type="match status" value="1"/>
</dbReference>
<evidence type="ECO:0008006" key="3">
    <source>
        <dbReference type="Google" id="ProtNLM"/>
    </source>
</evidence>
<proteinExistence type="predicted"/>
<sequence length="474" mass="54188">MAIPEITLVTEAIMVVIGNQVTSKAATPTSEVDPSVYAEDEDFRCDSDRDSVELVIDGLDNTLLEDTIDGPLTALWPQEIICEMNVQEWRDALAAACLLPQFDDILDGFVNGFHQGIPDHQKRTKPYLLALFDWEEAYRQIPTHPSQWPYLMTMDFNGNLMLDTRISFGGVAGCGSFGRPADAWKLIMMHEFHLTKIFRWVDDNLFIKELDDDTDMLNIVKRSTTLGVATNVEKYSPFREEQKFIGFIWNGIRRTVQLPPTKLSARIAQVESFLTEEAKFSYDDVEVMAGRLNHVAYLFPQMKCNLASFYRWMKSWVNKSAKRPVPRYVLEDLQRWLHVLADYTPTRLIPEQTPTDGGWKDIAWLETAAIRIGILMLLALGVQPGRTYYVDTDNTTTEAAIKKRHSKNVAVNDEWRLIQDILLLHEINICSRRVTTEDNRADRLSRGDATGFTPKKEMVLTNLPEDLAEIFTQT</sequence>